<keyword evidence="2" id="KW-1185">Reference proteome</keyword>
<evidence type="ECO:0000313" key="2">
    <source>
        <dbReference type="Proteomes" id="UP000634136"/>
    </source>
</evidence>
<proteinExistence type="predicted"/>
<gene>
    <name evidence="1" type="ORF">G2W53_038575</name>
</gene>
<sequence>MDLQLGLALPNNPNKRSFSQLFQHSSRDVLLPTTLPLLPLTPSSHQHHDHHTTSSIITTKNFTECAQRLKLLKNSGRLQWQQ</sequence>
<organism evidence="1 2">
    <name type="scientific">Senna tora</name>
    <dbReference type="NCBI Taxonomy" id="362788"/>
    <lineage>
        <taxon>Eukaryota</taxon>
        <taxon>Viridiplantae</taxon>
        <taxon>Streptophyta</taxon>
        <taxon>Embryophyta</taxon>
        <taxon>Tracheophyta</taxon>
        <taxon>Spermatophyta</taxon>
        <taxon>Magnoliopsida</taxon>
        <taxon>eudicotyledons</taxon>
        <taxon>Gunneridae</taxon>
        <taxon>Pentapetalae</taxon>
        <taxon>rosids</taxon>
        <taxon>fabids</taxon>
        <taxon>Fabales</taxon>
        <taxon>Fabaceae</taxon>
        <taxon>Caesalpinioideae</taxon>
        <taxon>Cassia clade</taxon>
        <taxon>Senna</taxon>
    </lineage>
</organism>
<protein>
    <submittedName>
        <fullName evidence="1">Uncharacterized protein</fullName>
    </submittedName>
</protein>
<name>A0A834SZN1_9FABA</name>
<accession>A0A834SZN1</accession>
<comment type="caution">
    <text evidence="1">The sequence shown here is derived from an EMBL/GenBank/DDBJ whole genome shotgun (WGS) entry which is preliminary data.</text>
</comment>
<evidence type="ECO:0000313" key="1">
    <source>
        <dbReference type="EMBL" id="KAF7806414.1"/>
    </source>
</evidence>
<dbReference type="EMBL" id="JAAIUW010000012">
    <property type="protein sequence ID" value="KAF7806414.1"/>
    <property type="molecule type" value="Genomic_DNA"/>
</dbReference>
<dbReference type="Proteomes" id="UP000634136">
    <property type="component" value="Unassembled WGS sequence"/>
</dbReference>
<reference evidence="1" key="1">
    <citation type="submission" date="2020-09" db="EMBL/GenBank/DDBJ databases">
        <title>Genome-Enabled Discovery of Anthraquinone Biosynthesis in Senna tora.</title>
        <authorList>
            <person name="Kang S.-H."/>
            <person name="Pandey R.P."/>
            <person name="Lee C.-M."/>
            <person name="Sim J.-S."/>
            <person name="Jeong J.-T."/>
            <person name="Choi B.-S."/>
            <person name="Jung M."/>
            <person name="Ginzburg D."/>
            <person name="Zhao K."/>
            <person name="Won S.Y."/>
            <person name="Oh T.-J."/>
            <person name="Yu Y."/>
            <person name="Kim N.-H."/>
            <person name="Lee O.R."/>
            <person name="Lee T.-H."/>
            <person name="Bashyal P."/>
            <person name="Kim T.-S."/>
            <person name="Lee W.-H."/>
            <person name="Kawkins C."/>
            <person name="Kim C.-K."/>
            <person name="Kim J.S."/>
            <person name="Ahn B.O."/>
            <person name="Rhee S.Y."/>
            <person name="Sohng J.K."/>
        </authorList>
    </citation>
    <scope>NUCLEOTIDE SEQUENCE</scope>
    <source>
        <tissue evidence="1">Leaf</tissue>
    </source>
</reference>
<dbReference type="AlphaFoldDB" id="A0A834SZN1"/>